<dbReference type="EMBL" id="VKAC01000005">
    <property type="protein sequence ID" value="TXR56465.1"/>
    <property type="molecule type" value="Genomic_DNA"/>
</dbReference>
<evidence type="ECO:0000313" key="2">
    <source>
        <dbReference type="Proteomes" id="UP000321234"/>
    </source>
</evidence>
<organism evidence="1 2">
    <name type="scientific">Quadrisphaera setariae</name>
    <dbReference type="NCBI Taxonomy" id="2593304"/>
    <lineage>
        <taxon>Bacteria</taxon>
        <taxon>Bacillati</taxon>
        <taxon>Actinomycetota</taxon>
        <taxon>Actinomycetes</taxon>
        <taxon>Kineosporiales</taxon>
        <taxon>Kineosporiaceae</taxon>
        <taxon>Quadrisphaera</taxon>
    </lineage>
</organism>
<dbReference type="RefSeq" id="WP_147926258.1">
    <property type="nucleotide sequence ID" value="NZ_VKAC01000005.1"/>
</dbReference>
<reference evidence="1 2" key="1">
    <citation type="submission" date="2019-07" db="EMBL/GenBank/DDBJ databases">
        <title>Quadrisphaera sp. strain DD2A genome sequencing and assembly.</title>
        <authorList>
            <person name="Kim I."/>
        </authorList>
    </citation>
    <scope>NUCLEOTIDE SEQUENCE [LARGE SCALE GENOMIC DNA]</scope>
    <source>
        <strain evidence="1 2">DD2A</strain>
    </source>
</reference>
<accession>A0A5C8ZEI5</accession>
<dbReference type="Proteomes" id="UP000321234">
    <property type="component" value="Unassembled WGS sequence"/>
</dbReference>
<keyword evidence="2" id="KW-1185">Reference proteome</keyword>
<evidence type="ECO:0000313" key="1">
    <source>
        <dbReference type="EMBL" id="TXR56465.1"/>
    </source>
</evidence>
<name>A0A5C8ZEI5_9ACTN</name>
<proteinExistence type="predicted"/>
<gene>
    <name evidence="1" type="ORF">FMM08_10280</name>
</gene>
<sequence length="173" mass="18302">MEDVKASGSDDLRQVAPGLKVPSEITVDATLPDEPGLHLHVVLRLHEGRYVAREVSVTAADGRQVSGEALRRLPLAAVIKRGVSGLITSKNLGPVLAPNDGDERSDEAVELRMVALRYRVARLLGEAPNLYIADALGVSRATAARRVAAARAGGYLRPDEVATAGGAPARWGR</sequence>
<comment type="caution">
    <text evidence="1">The sequence shown here is derived from an EMBL/GenBank/DDBJ whole genome shotgun (WGS) entry which is preliminary data.</text>
</comment>
<dbReference type="AlphaFoldDB" id="A0A5C8ZEI5"/>
<protein>
    <submittedName>
        <fullName evidence="1">Uncharacterized protein</fullName>
    </submittedName>
</protein>